<feature type="transmembrane region" description="Helical" evidence="1">
    <location>
        <begin position="92"/>
        <end position="115"/>
    </location>
</feature>
<sequence length="309" mass="37026">MRKRKIKEYSELNFENEDNTLNSLNVIKSEYITKWIKRIIVPITITAILIITGMLIEFLNPHQDPPYLTRTLASFDLDSIERFNSLSRLNQLTVLFSAFYWILFSSCIFLSFHFVKSTRQKYTPSLTKFFKRELNDLGFEIHKIRNSYKIFIILNGTSLIFLISIITGLIVFDLTIKILLIIYLGLSLTIPILWIIVFDRYIIDLNDKYYIQLHTHYSIKRIKKKEKLPIWIYITSNRIALKSDQEKKKIFSQISEKRWLPRKRNYPFFTNYLNPFLQFHEFTTLLNFQKQFLNIVLAIHDWDLIQKNS</sequence>
<proteinExistence type="predicted"/>
<keyword evidence="1" id="KW-1133">Transmembrane helix</keyword>
<feature type="transmembrane region" description="Helical" evidence="1">
    <location>
        <begin position="178"/>
        <end position="198"/>
    </location>
</feature>
<comment type="caution">
    <text evidence="2">The sequence shown here is derived from an EMBL/GenBank/DDBJ whole genome shotgun (WGS) entry which is preliminary data.</text>
</comment>
<gene>
    <name evidence="2" type="ORF">LCGC14_0524400</name>
</gene>
<feature type="transmembrane region" description="Helical" evidence="1">
    <location>
        <begin position="150"/>
        <end position="172"/>
    </location>
</feature>
<organism evidence="2">
    <name type="scientific">marine sediment metagenome</name>
    <dbReference type="NCBI Taxonomy" id="412755"/>
    <lineage>
        <taxon>unclassified sequences</taxon>
        <taxon>metagenomes</taxon>
        <taxon>ecological metagenomes</taxon>
    </lineage>
</organism>
<name>A0A0F9S286_9ZZZZ</name>
<dbReference type="EMBL" id="LAZR01000667">
    <property type="protein sequence ID" value="KKN61199.1"/>
    <property type="molecule type" value="Genomic_DNA"/>
</dbReference>
<dbReference type="AlphaFoldDB" id="A0A0F9S286"/>
<accession>A0A0F9S286</accession>
<reference evidence="2" key="1">
    <citation type="journal article" date="2015" name="Nature">
        <title>Complex archaea that bridge the gap between prokaryotes and eukaryotes.</title>
        <authorList>
            <person name="Spang A."/>
            <person name="Saw J.H."/>
            <person name="Jorgensen S.L."/>
            <person name="Zaremba-Niedzwiedzka K."/>
            <person name="Martijn J."/>
            <person name="Lind A.E."/>
            <person name="van Eijk R."/>
            <person name="Schleper C."/>
            <person name="Guy L."/>
            <person name="Ettema T.J."/>
        </authorList>
    </citation>
    <scope>NUCLEOTIDE SEQUENCE</scope>
</reference>
<protein>
    <submittedName>
        <fullName evidence="2">Uncharacterized protein</fullName>
    </submittedName>
</protein>
<feature type="transmembrane region" description="Helical" evidence="1">
    <location>
        <begin position="39"/>
        <end position="59"/>
    </location>
</feature>
<evidence type="ECO:0000256" key="1">
    <source>
        <dbReference type="SAM" id="Phobius"/>
    </source>
</evidence>
<evidence type="ECO:0000313" key="2">
    <source>
        <dbReference type="EMBL" id="KKN61199.1"/>
    </source>
</evidence>
<keyword evidence="1" id="KW-0812">Transmembrane</keyword>
<keyword evidence="1" id="KW-0472">Membrane</keyword>